<gene>
    <name evidence="2" type="ORF">CSSPJE1EN1_LOCUS24390</name>
</gene>
<organism evidence="2 3">
    <name type="scientific">Sphagnum jensenii</name>
    <dbReference type="NCBI Taxonomy" id="128206"/>
    <lineage>
        <taxon>Eukaryota</taxon>
        <taxon>Viridiplantae</taxon>
        <taxon>Streptophyta</taxon>
        <taxon>Embryophyta</taxon>
        <taxon>Bryophyta</taxon>
        <taxon>Sphagnophytina</taxon>
        <taxon>Sphagnopsida</taxon>
        <taxon>Sphagnales</taxon>
        <taxon>Sphagnaceae</taxon>
        <taxon>Sphagnum</taxon>
    </lineage>
</organism>
<sequence length="66" mass="7366">PRRHRRSAPKVMRVQSPGSPAGRDFGTPARESRESRDKMSIWVPPPRRGTEYTIRGKVVASPKSGP</sequence>
<reference evidence="2" key="1">
    <citation type="submission" date="2024-02" db="EMBL/GenBank/DDBJ databases">
        <authorList>
            <consortium name="ELIXIR-Norway"/>
            <consortium name="Elixir Norway"/>
        </authorList>
    </citation>
    <scope>NUCLEOTIDE SEQUENCE</scope>
</reference>
<name>A0ABP0XJS3_9BRYO</name>
<keyword evidence="3" id="KW-1185">Reference proteome</keyword>
<proteinExistence type="predicted"/>
<feature type="compositionally biased region" description="Basic and acidic residues" evidence="1">
    <location>
        <begin position="30"/>
        <end position="39"/>
    </location>
</feature>
<evidence type="ECO:0000313" key="3">
    <source>
        <dbReference type="Proteomes" id="UP001497444"/>
    </source>
</evidence>
<evidence type="ECO:0000313" key="2">
    <source>
        <dbReference type="EMBL" id="CAK9278912.1"/>
    </source>
</evidence>
<feature type="non-terminal residue" evidence="2">
    <location>
        <position position="66"/>
    </location>
</feature>
<feature type="region of interest" description="Disordered" evidence="1">
    <location>
        <begin position="1"/>
        <end position="49"/>
    </location>
</feature>
<accession>A0ABP0XJS3</accession>
<protein>
    <submittedName>
        <fullName evidence="2">Uncharacterized protein</fullName>
    </submittedName>
</protein>
<dbReference type="EMBL" id="OZ020104">
    <property type="protein sequence ID" value="CAK9278912.1"/>
    <property type="molecule type" value="Genomic_DNA"/>
</dbReference>
<feature type="non-terminal residue" evidence="2">
    <location>
        <position position="1"/>
    </location>
</feature>
<evidence type="ECO:0000256" key="1">
    <source>
        <dbReference type="SAM" id="MobiDB-lite"/>
    </source>
</evidence>
<dbReference type="Proteomes" id="UP001497444">
    <property type="component" value="Chromosome 9"/>
</dbReference>